<evidence type="ECO:0000256" key="5">
    <source>
        <dbReference type="SAM" id="Coils"/>
    </source>
</evidence>
<feature type="domain" description="Small nuclear ribonucleoprotein Prp3 C-terminal" evidence="7">
    <location>
        <begin position="576"/>
        <end position="708"/>
    </location>
</feature>
<feature type="region of interest" description="Disordered" evidence="6">
    <location>
        <begin position="1"/>
        <end position="70"/>
    </location>
</feature>
<protein>
    <submittedName>
        <fullName evidence="9">Pre-mRNA processing factor PRP3</fullName>
    </submittedName>
</protein>
<evidence type="ECO:0000256" key="1">
    <source>
        <dbReference type="ARBA" id="ARBA00004123"/>
    </source>
</evidence>
<evidence type="ECO:0000256" key="6">
    <source>
        <dbReference type="SAM" id="MobiDB-lite"/>
    </source>
</evidence>
<dbReference type="InterPro" id="IPR010541">
    <property type="entry name" value="Prp3_C"/>
</dbReference>
<proteinExistence type="predicted"/>
<evidence type="ECO:0000259" key="8">
    <source>
        <dbReference type="Pfam" id="PF08572"/>
    </source>
</evidence>
<feature type="compositionally biased region" description="Polar residues" evidence="6">
    <location>
        <begin position="93"/>
        <end position="102"/>
    </location>
</feature>
<feature type="region of interest" description="Disordered" evidence="6">
    <location>
        <begin position="538"/>
        <end position="564"/>
    </location>
</feature>
<organism evidence="9 10">
    <name type="scientific">Besnoitia besnoiti</name>
    <name type="common">Apicomplexan protozoan</name>
    <dbReference type="NCBI Taxonomy" id="94643"/>
    <lineage>
        <taxon>Eukaryota</taxon>
        <taxon>Sar</taxon>
        <taxon>Alveolata</taxon>
        <taxon>Apicomplexa</taxon>
        <taxon>Conoidasida</taxon>
        <taxon>Coccidia</taxon>
        <taxon>Eucoccidiorida</taxon>
        <taxon>Eimeriorina</taxon>
        <taxon>Sarcocystidae</taxon>
        <taxon>Besnoitia</taxon>
    </lineage>
</organism>
<dbReference type="OrthoDB" id="10264544at2759"/>
<dbReference type="PANTHER" id="PTHR14212">
    <property type="entry name" value="U4/U6-ASSOCIATED RNA SPLICING FACTOR-RELATED"/>
    <property type="match status" value="1"/>
</dbReference>
<feature type="region of interest" description="Disordered" evidence="6">
    <location>
        <begin position="345"/>
        <end position="387"/>
    </location>
</feature>
<comment type="caution">
    <text evidence="9">The sequence shown here is derived from an EMBL/GenBank/DDBJ whole genome shotgun (WGS) entry which is preliminary data.</text>
</comment>
<feature type="region of interest" description="Disordered" evidence="6">
    <location>
        <begin position="93"/>
        <end position="123"/>
    </location>
</feature>
<feature type="compositionally biased region" description="Low complexity" evidence="6">
    <location>
        <begin position="35"/>
        <end position="45"/>
    </location>
</feature>
<dbReference type="CDD" id="cd24162">
    <property type="entry name" value="Prp3_C"/>
    <property type="match status" value="1"/>
</dbReference>
<evidence type="ECO:0000256" key="3">
    <source>
        <dbReference type="ARBA" id="ARBA00023187"/>
    </source>
</evidence>
<dbReference type="GeneID" id="40309015"/>
<evidence type="ECO:0000313" key="9">
    <source>
        <dbReference type="EMBL" id="PFH37576.1"/>
    </source>
</evidence>
<keyword evidence="2" id="KW-0507">mRNA processing</keyword>
<name>A0A2A9MN36_BESBE</name>
<dbReference type="Proteomes" id="UP000224006">
    <property type="component" value="Chromosome II"/>
</dbReference>
<keyword evidence="5" id="KW-0175">Coiled coil</keyword>
<feature type="coiled-coil region" evidence="5">
    <location>
        <begin position="215"/>
        <end position="242"/>
    </location>
</feature>
<reference evidence="9 10" key="1">
    <citation type="submission" date="2017-09" db="EMBL/GenBank/DDBJ databases">
        <title>Genome sequencing of Besnoitia besnoiti strain Bb-Ger1.</title>
        <authorList>
            <person name="Schares G."/>
            <person name="Venepally P."/>
            <person name="Lorenzi H.A."/>
        </authorList>
    </citation>
    <scope>NUCLEOTIDE SEQUENCE [LARGE SCALE GENOMIC DNA]</scope>
    <source>
        <strain evidence="9 10">Bb-Ger1</strain>
    </source>
</reference>
<evidence type="ECO:0000256" key="2">
    <source>
        <dbReference type="ARBA" id="ARBA00022664"/>
    </source>
</evidence>
<dbReference type="InterPro" id="IPR027104">
    <property type="entry name" value="Prp3"/>
</dbReference>
<evidence type="ECO:0000256" key="4">
    <source>
        <dbReference type="ARBA" id="ARBA00023242"/>
    </source>
</evidence>
<keyword evidence="4" id="KW-0539">Nucleus</keyword>
<dbReference type="STRING" id="94643.A0A2A9MN36"/>
<dbReference type="KEGG" id="bbes:BESB_040340"/>
<evidence type="ECO:0000313" key="10">
    <source>
        <dbReference type="Proteomes" id="UP000224006"/>
    </source>
</evidence>
<feature type="compositionally biased region" description="Basic and acidic residues" evidence="6">
    <location>
        <begin position="538"/>
        <end position="555"/>
    </location>
</feature>
<gene>
    <name evidence="9" type="ORF">BESB_040340</name>
</gene>
<keyword evidence="3" id="KW-0508">mRNA splicing</keyword>
<sequence length="718" mass="79134">MEAGKDSNGAVKAAAEEGPEGSKKTRRTRWGEMTSQQPVSAAPAAAPVPPSPVSSLPSLSASLQAAASAARQALEKAKRAALIQKQIQEQLKGTTLAPSSRPQGPAATAVELTGEKKGPGAGGVSAMSAIAVAQATALAAAAKAKRDQLLEGDKNAAAQPLTLRAILGAAESEKAPSAAAGAALAVDRPEGGLGGGEMLAGVDASERQRQLFLMLHDQEMKKKQEAEEAERLKQEKLAAVLKARPRPLRIDQFGREVDEEGKVIPIQKRIIHSDLKINRRAQTEAKKEELAKAAGAPGAQHAAVVDLQDQPWFDPSIPVKTARTKRKRKAFEFVEQGRYVQQEQQMLQHQQFLEKKAQHRSRERGQGADSQPPEEGASRGSADSPAEQVIKEEIDAKEDEEPHAPDFLAKAWTSQVPSVEPWDAAILKVDPSQPEAIIPQDDALNVLVEHPVPVKPAIDTATNVIINMYLTKQEWKKLRRRKRQEKEREKQDKIRMGLLPPPPPKVKLTNLMRVLGDQAVADPSKVEKEVRQQMEKRLKDHEARNQARKLAPEARSKKHAAKWQKKPNSGEFQVLLFCLKDLTNKRHLYKVDVNAQQLHLAGVAVICPSSLRTIVLVEGSLRSIKRFRALMMRRIKWRELEGSSAVNDDDDDDDEDKPEVNDDSCCLVWQGAVRTNSFSGWKVHRVAGEADGRKIFKSAHVEHYWDMAQKFRRVNEDM</sequence>
<dbReference type="GO" id="GO:0000398">
    <property type="term" value="P:mRNA splicing, via spliceosome"/>
    <property type="evidence" value="ECO:0007669"/>
    <property type="project" value="InterPro"/>
</dbReference>
<dbReference type="AlphaFoldDB" id="A0A2A9MN36"/>
<dbReference type="GO" id="GO:0046540">
    <property type="term" value="C:U4/U6 x U5 tri-snRNP complex"/>
    <property type="evidence" value="ECO:0007669"/>
    <property type="project" value="InterPro"/>
</dbReference>
<feature type="domain" description="Pre-mRNA-splicing factor 3" evidence="8">
    <location>
        <begin position="311"/>
        <end position="550"/>
    </location>
</feature>
<dbReference type="InterPro" id="IPR013881">
    <property type="entry name" value="Pre-mRNA_splic_Prp3_dom"/>
</dbReference>
<feature type="compositionally biased region" description="Basic and acidic residues" evidence="6">
    <location>
        <begin position="484"/>
        <end position="495"/>
    </location>
</feature>
<dbReference type="Pfam" id="PF08572">
    <property type="entry name" value="PRP3"/>
    <property type="match status" value="1"/>
</dbReference>
<dbReference type="VEuPathDB" id="ToxoDB:BESB_040340"/>
<dbReference type="RefSeq" id="XP_029221585.1">
    <property type="nucleotide sequence ID" value="XM_029362620.1"/>
</dbReference>
<accession>A0A2A9MN36</accession>
<feature type="region of interest" description="Disordered" evidence="6">
    <location>
        <begin position="479"/>
        <end position="502"/>
    </location>
</feature>
<dbReference type="PANTHER" id="PTHR14212:SF0">
    <property type="entry name" value="U4_U6 SMALL NUCLEAR RIBONUCLEOPROTEIN PRP3"/>
    <property type="match status" value="1"/>
</dbReference>
<comment type="subcellular location">
    <subcellularLocation>
        <location evidence="1">Nucleus</location>
    </subcellularLocation>
</comment>
<keyword evidence="10" id="KW-1185">Reference proteome</keyword>
<evidence type="ECO:0000259" key="7">
    <source>
        <dbReference type="Pfam" id="PF06544"/>
    </source>
</evidence>
<feature type="compositionally biased region" description="Low complexity" evidence="6">
    <location>
        <begin position="53"/>
        <end position="70"/>
    </location>
</feature>
<dbReference type="EMBL" id="NWUJ01000002">
    <property type="protein sequence ID" value="PFH37576.1"/>
    <property type="molecule type" value="Genomic_DNA"/>
</dbReference>
<dbReference type="Pfam" id="PF06544">
    <property type="entry name" value="Prp3_C"/>
    <property type="match status" value="1"/>
</dbReference>